<reference evidence="2" key="3">
    <citation type="submission" date="2015-02" db="EMBL/GenBank/DDBJ databases">
        <title>Genome analysis of three genomes within the thermophilic hydrogenogenic bacterial species Caldanaerobacter subterraneus.</title>
        <authorList>
            <person name="Sant'Anna F.H."/>
            <person name="Lebedinsky A."/>
            <person name="Sokolova T."/>
            <person name="Robb F.T."/>
            <person name="Gonzalez J.M."/>
        </authorList>
    </citation>
    <scope>NUCLEOTIDE SEQUENCE [LARGE SCALE GENOMIC DNA]</scope>
    <source>
        <strain evidence="2">DSM 12653</strain>
    </source>
</reference>
<name>A0A0F5PN72_9THEO</name>
<dbReference type="Proteomes" id="UP000010146">
    <property type="component" value="Unassembled WGS sequence"/>
</dbReference>
<evidence type="ECO:0000313" key="2">
    <source>
        <dbReference type="Proteomes" id="UP000010146"/>
    </source>
</evidence>
<accession>A0A0F5PN72</accession>
<organism evidence="1 2">
    <name type="scientific">Caldanaerobacter subterraneus subsp. pacificus DSM 12653</name>
    <dbReference type="NCBI Taxonomy" id="391606"/>
    <lineage>
        <taxon>Bacteria</taxon>
        <taxon>Bacillati</taxon>
        <taxon>Bacillota</taxon>
        <taxon>Clostridia</taxon>
        <taxon>Thermoanaerobacterales</taxon>
        <taxon>Thermoanaerobacteraceae</taxon>
        <taxon>Caldanaerobacter</taxon>
    </lineage>
</organism>
<comment type="caution">
    <text evidence="1">The sequence shown here is derived from an EMBL/GenBank/DDBJ whole genome shotgun (WGS) entry which is preliminary data.</text>
</comment>
<gene>
    <name evidence="1" type="ORF">CDSM653_01090</name>
</gene>
<dbReference type="AlphaFoldDB" id="A0A0F5PN72"/>
<evidence type="ECO:0000313" key="1">
    <source>
        <dbReference type="EMBL" id="KKC29861.1"/>
    </source>
</evidence>
<protein>
    <submittedName>
        <fullName evidence="1">Uncharacterized protein</fullName>
    </submittedName>
</protein>
<reference evidence="1 2" key="1">
    <citation type="submission" date="2008-07" db="EMBL/GenBank/DDBJ databases">
        <authorList>
            <person name="Gonzalez J."/>
            <person name="Sokolova T."/>
            <person name="Ferriera S."/>
            <person name="Johnson J."/>
            <person name="Kravitz S."/>
            <person name="Beeson K."/>
            <person name="Sutton G."/>
            <person name="Rogers Y.-H."/>
            <person name="Friedman R."/>
            <person name="Frazier M."/>
            <person name="Venter J.C."/>
        </authorList>
    </citation>
    <scope>NUCLEOTIDE SEQUENCE [LARGE SCALE GENOMIC DNA]</scope>
    <source>
        <strain evidence="1 2">DSM 12653</strain>
    </source>
</reference>
<reference evidence="1 2" key="2">
    <citation type="journal article" date="2015" name="BMC Genomics">
        <title>Analysis of three genomes within the thermophilic bacterial species Caldanaerobacter subterraneus with a focus on carbon monoxide dehydrogenase evolution and hydrolase diversity.</title>
        <authorList>
            <person name="Sant'Anna F.H."/>
            <person name="Lebedinsky A.V."/>
            <person name="Sokolova T.G."/>
            <person name="Robb F.T."/>
            <person name="Gonzalez J.M."/>
        </authorList>
    </citation>
    <scope>NUCLEOTIDE SEQUENCE [LARGE SCALE GENOMIC DNA]</scope>
    <source>
        <strain evidence="1 2">DSM 12653</strain>
    </source>
</reference>
<dbReference type="EMBL" id="ABXP02000066">
    <property type="protein sequence ID" value="KKC29861.1"/>
    <property type="molecule type" value="Genomic_DNA"/>
</dbReference>
<sequence length="32" mass="3914">MHSMEEYESMKDYSGFYKVIKKEAVWIYPILP</sequence>
<proteinExistence type="predicted"/>